<dbReference type="OrthoDB" id="2360475at2"/>
<dbReference type="InterPro" id="IPR032807">
    <property type="entry name" value="GNVR"/>
</dbReference>
<comment type="similarity">
    <text evidence="2">Belongs to the CpsC/CapA family.</text>
</comment>
<evidence type="ECO:0000259" key="8">
    <source>
        <dbReference type="Pfam" id="PF02706"/>
    </source>
</evidence>
<dbReference type="GO" id="GO:0005886">
    <property type="term" value="C:plasma membrane"/>
    <property type="evidence" value="ECO:0007669"/>
    <property type="project" value="UniProtKB-SubCell"/>
</dbReference>
<feature type="transmembrane region" description="Helical" evidence="7">
    <location>
        <begin position="175"/>
        <end position="196"/>
    </location>
</feature>
<evidence type="ECO:0000256" key="1">
    <source>
        <dbReference type="ARBA" id="ARBA00004651"/>
    </source>
</evidence>
<evidence type="ECO:0000256" key="7">
    <source>
        <dbReference type="SAM" id="Phobius"/>
    </source>
</evidence>
<keyword evidence="5 7" id="KW-1133">Transmembrane helix</keyword>
<proteinExistence type="inferred from homology"/>
<dbReference type="InterPro" id="IPR003856">
    <property type="entry name" value="LPS_length_determ_N"/>
</dbReference>
<dbReference type="Pfam" id="PF13807">
    <property type="entry name" value="GNVR"/>
    <property type="match status" value="1"/>
</dbReference>
<evidence type="ECO:0000313" key="10">
    <source>
        <dbReference type="EMBL" id="AZV45340.1"/>
    </source>
</evidence>
<evidence type="ECO:0000256" key="2">
    <source>
        <dbReference type="ARBA" id="ARBA00006683"/>
    </source>
</evidence>
<dbReference type="Proteomes" id="UP000283095">
    <property type="component" value="Chromosome"/>
</dbReference>
<comment type="subcellular location">
    <subcellularLocation>
        <location evidence="1">Cell membrane</location>
        <topology evidence="1">Multi-pass membrane protein</topology>
    </subcellularLocation>
</comment>
<protein>
    <submittedName>
        <fullName evidence="10">Capsular polysaccharide biosynthesis protein</fullName>
    </submittedName>
</protein>
<dbReference type="PANTHER" id="PTHR32309">
    <property type="entry name" value="TYROSINE-PROTEIN KINASE"/>
    <property type="match status" value="1"/>
</dbReference>
<reference evidence="10 11" key="1">
    <citation type="submission" date="2018-01" db="EMBL/GenBank/DDBJ databases">
        <title>Bacillus asahii Genome sequencing and assembly.</title>
        <authorList>
            <person name="Jiang H."/>
            <person name="Feng Y."/>
            <person name="Zhao F."/>
            <person name="Lin X."/>
        </authorList>
    </citation>
    <scope>NUCLEOTIDE SEQUENCE [LARGE SCALE GENOMIC DNA]</scope>
    <source>
        <strain evidence="10 11">OM18</strain>
    </source>
</reference>
<dbReference type="Pfam" id="PF02706">
    <property type="entry name" value="Wzz"/>
    <property type="match status" value="1"/>
</dbReference>
<dbReference type="KEGG" id="pasa:BAOM_4762"/>
<feature type="domain" description="Tyrosine-protein kinase G-rich" evidence="9">
    <location>
        <begin position="143"/>
        <end position="195"/>
    </location>
</feature>
<sequence>MEETISLRELFETLKKRLSLILVITLLAAAVSGAISYFVLKPVYKSSSQILVSQSAAGSLASIAGISLDDDAKYIETYNVILKSPYILDQVIKELKMDTTPEQLNGSVSVTQEGASQVVTISVTNNDPAEAVRIANEIAEVFQREIAQLMRIDNITILSEAELAENPAPVKPEPLLNIAIAIVVGLMAGVGLAFLLEYLDNTIKSEQDIEKLLELPVLGVVTKITPNEETESSSVSVQKKAI</sequence>
<feature type="transmembrane region" description="Helical" evidence="7">
    <location>
        <begin position="20"/>
        <end position="40"/>
    </location>
</feature>
<dbReference type="InterPro" id="IPR050445">
    <property type="entry name" value="Bact_polysacc_biosynth/exp"/>
</dbReference>
<evidence type="ECO:0000256" key="4">
    <source>
        <dbReference type="ARBA" id="ARBA00022692"/>
    </source>
</evidence>
<gene>
    <name evidence="10" type="ORF">BAOM_4762</name>
</gene>
<feature type="domain" description="Polysaccharide chain length determinant N-terminal" evidence="8">
    <location>
        <begin position="3"/>
        <end position="95"/>
    </location>
</feature>
<keyword evidence="3" id="KW-1003">Cell membrane</keyword>
<dbReference type="PANTHER" id="PTHR32309:SF13">
    <property type="entry name" value="FERRIC ENTEROBACTIN TRANSPORT PROTEIN FEPE"/>
    <property type="match status" value="1"/>
</dbReference>
<evidence type="ECO:0000313" key="11">
    <source>
        <dbReference type="Proteomes" id="UP000283095"/>
    </source>
</evidence>
<organism evidence="10 11">
    <name type="scientific">Peribacillus asahii</name>
    <dbReference type="NCBI Taxonomy" id="228899"/>
    <lineage>
        <taxon>Bacteria</taxon>
        <taxon>Bacillati</taxon>
        <taxon>Bacillota</taxon>
        <taxon>Bacilli</taxon>
        <taxon>Bacillales</taxon>
        <taxon>Bacillaceae</taxon>
        <taxon>Peribacillus</taxon>
    </lineage>
</organism>
<accession>A0A3Q9RRW9</accession>
<evidence type="ECO:0000256" key="3">
    <source>
        <dbReference type="ARBA" id="ARBA00022475"/>
    </source>
</evidence>
<dbReference type="GO" id="GO:0004713">
    <property type="term" value="F:protein tyrosine kinase activity"/>
    <property type="evidence" value="ECO:0007669"/>
    <property type="project" value="TreeGrafter"/>
</dbReference>
<name>A0A3Q9RRW9_9BACI</name>
<evidence type="ECO:0000259" key="9">
    <source>
        <dbReference type="Pfam" id="PF13807"/>
    </source>
</evidence>
<dbReference type="EMBL" id="CP026095">
    <property type="protein sequence ID" value="AZV45340.1"/>
    <property type="molecule type" value="Genomic_DNA"/>
</dbReference>
<dbReference type="RefSeq" id="WP_127762689.1">
    <property type="nucleotide sequence ID" value="NZ_CP026095.1"/>
</dbReference>
<keyword evidence="4 7" id="KW-0812">Transmembrane</keyword>
<evidence type="ECO:0000256" key="6">
    <source>
        <dbReference type="ARBA" id="ARBA00023136"/>
    </source>
</evidence>
<dbReference type="AlphaFoldDB" id="A0A3Q9RRW9"/>
<evidence type="ECO:0000256" key="5">
    <source>
        <dbReference type="ARBA" id="ARBA00022989"/>
    </source>
</evidence>
<keyword evidence="6 7" id="KW-0472">Membrane</keyword>